<sequence>MKSLILFSSLLCISSKAFCNIINCFKCLIFLFFYWKYKKMAERSETELGAKIDRCFADSLLKIAGGVAIGVVTSVAIFKGRTFPIWLGTGIGIGQGWSNCRHDLQNPYLLHGKKIKAGLEGGKPAYTIQVVDPSQKNTQ</sequence>
<dbReference type="WBParaSite" id="PS1159_v2.g13915.t1">
    <property type="protein sequence ID" value="PS1159_v2.g13915.t1"/>
    <property type="gene ID" value="PS1159_v2.g13915"/>
</dbReference>
<name>A0AC35F5V6_9BILA</name>
<protein>
    <submittedName>
        <fullName evidence="2">MICOS complex subunit MIC10</fullName>
    </submittedName>
</protein>
<accession>A0AC35F5V6</accession>
<proteinExistence type="predicted"/>
<evidence type="ECO:0000313" key="1">
    <source>
        <dbReference type="Proteomes" id="UP000887580"/>
    </source>
</evidence>
<reference evidence="2" key="1">
    <citation type="submission" date="2022-11" db="UniProtKB">
        <authorList>
            <consortium name="WormBaseParasite"/>
        </authorList>
    </citation>
    <scope>IDENTIFICATION</scope>
</reference>
<evidence type="ECO:0000313" key="2">
    <source>
        <dbReference type="WBParaSite" id="PS1159_v2.g13915.t1"/>
    </source>
</evidence>
<dbReference type="Proteomes" id="UP000887580">
    <property type="component" value="Unplaced"/>
</dbReference>
<organism evidence="1 2">
    <name type="scientific">Panagrolaimus sp. PS1159</name>
    <dbReference type="NCBI Taxonomy" id="55785"/>
    <lineage>
        <taxon>Eukaryota</taxon>
        <taxon>Metazoa</taxon>
        <taxon>Ecdysozoa</taxon>
        <taxon>Nematoda</taxon>
        <taxon>Chromadorea</taxon>
        <taxon>Rhabditida</taxon>
        <taxon>Tylenchina</taxon>
        <taxon>Panagrolaimomorpha</taxon>
        <taxon>Panagrolaimoidea</taxon>
        <taxon>Panagrolaimidae</taxon>
        <taxon>Panagrolaimus</taxon>
    </lineage>
</organism>